<dbReference type="Pfam" id="PF13847">
    <property type="entry name" value="Methyltransf_31"/>
    <property type="match status" value="1"/>
</dbReference>
<evidence type="ECO:0000313" key="2">
    <source>
        <dbReference type="EMBL" id="CAI5755890.1"/>
    </source>
</evidence>
<organism evidence="2 3">
    <name type="scientific">Candida verbasci</name>
    <dbReference type="NCBI Taxonomy" id="1227364"/>
    <lineage>
        <taxon>Eukaryota</taxon>
        <taxon>Fungi</taxon>
        <taxon>Dikarya</taxon>
        <taxon>Ascomycota</taxon>
        <taxon>Saccharomycotina</taxon>
        <taxon>Pichiomycetes</taxon>
        <taxon>Debaryomycetaceae</taxon>
        <taxon>Candida/Lodderomyces clade</taxon>
        <taxon>Candida</taxon>
    </lineage>
</organism>
<accession>A0A9W4TS69</accession>
<dbReference type="InterPro" id="IPR029063">
    <property type="entry name" value="SAM-dependent_MTases_sf"/>
</dbReference>
<dbReference type="AlphaFoldDB" id="A0A9W4TS69"/>
<dbReference type="OrthoDB" id="10017101at2759"/>
<keyword evidence="3" id="KW-1185">Reference proteome</keyword>
<gene>
    <name evidence="2" type="ORF">CANVERA_P0406</name>
</gene>
<dbReference type="Gene3D" id="3.40.50.150">
    <property type="entry name" value="Vaccinia Virus protein VP39"/>
    <property type="match status" value="1"/>
</dbReference>
<dbReference type="CDD" id="cd02440">
    <property type="entry name" value="AdoMet_MTases"/>
    <property type="match status" value="1"/>
</dbReference>
<sequence>MTSEQAYYGKGYDKSVSSTHAWRTVKNSAEFVIPVLKPNFKVLDVGSGPGTITFDFAKNYLTEGGKIIGVEPTQELIDEANEYKAKNGSPSNLHFQIGSIYELPFEDDSFDLIYCHQVVIHLQDPILALKELKRVCKPNGYVCVKDADLISSIVYPEKYQPLADFYAIKADASISTDSKAGRKLYERCIEAGYDITKLQYSMSHWLCYEIEYKLKWADATINRIKNSKENPYPNDPLKNQQTKEEAIELWNQWKDDKSSFFNLNHFEIIYKK</sequence>
<name>A0A9W4TS69_9ASCO</name>
<dbReference type="EMBL" id="CANTUO010000001">
    <property type="protein sequence ID" value="CAI5755890.1"/>
    <property type="molecule type" value="Genomic_DNA"/>
</dbReference>
<evidence type="ECO:0000313" key="3">
    <source>
        <dbReference type="Proteomes" id="UP001152885"/>
    </source>
</evidence>
<comment type="caution">
    <text evidence="2">The sequence shown here is derived from an EMBL/GenBank/DDBJ whole genome shotgun (WGS) entry which is preliminary data.</text>
</comment>
<protein>
    <recommendedName>
        <fullName evidence="1">Methyltransferase domain-containing protein</fullName>
    </recommendedName>
</protein>
<dbReference type="InterPro" id="IPR025714">
    <property type="entry name" value="Methyltranfer_dom"/>
</dbReference>
<dbReference type="PANTHER" id="PTHR43591">
    <property type="entry name" value="METHYLTRANSFERASE"/>
    <property type="match status" value="1"/>
</dbReference>
<dbReference type="GO" id="GO:0008168">
    <property type="term" value="F:methyltransferase activity"/>
    <property type="evidence" value="ECO:0007669"/>
    <property type="project" value="TreeGrafter"/>
</dbReference>
<proteinExistence type="predicted"/>
<evidence type="ECO:0000259" key="1">
    <source>
        <dbReference type="Pfam" id="PF13847"/>
    </source>
</evidence>
<reference evidence="2" key="1">
    <citation type="submission" date="2022-12" db="EMBL/GenBank/DDBJ databases">
        <authorList>
            <person name="Brejova B."/>
        </authorList>
    </citation>
    <scope>NUCLEOTIDE SEQUENCE</scope>
</reference>
<dbReference type="SUPFAM" id="SSF53335">
    <property type="entry name" value="S-adenosyl-L-methionine-dependent methyltransferases"/>
    <property type="match status" value="1"/>
</dbReference>
<dbReference type="PANTHER" id="PTHR43591:SF24">
    <property type="entry name" value="2-METHOXY-6-POLYPRENYL-1,4-BENZOQUINOL METHYLASE, MITOCHONDRIAL"/>
    <property type="match status" value="1"/>
</dbReference>
<dbReference type="Proteomes" id="UP001152885">
    <property type="component" value="Unassembled WGS sequence"/>
</dbReference>
<feature type="domain" description="Methyltransferase" evidence="1">
    <location>
        <begin position="37"/>
        <end position="150"/>
    </location>
</feature>